<dbReference type="EMBL" id="PUHZ01000007">
    <property type="protein sequence ID" value="PQO46845.1"/>
    <property type="molecule type" value="Genomic_DNA"/>
</dbReference>
<evidence type="ECO:0000313" key="2">
    <source>
        <dbReference type="Proteomes" id="UP000237819"/>
    </source>
</evidence>
<comment type="caution">
    <text evidence="1">The sequence shown here is derived from an EMBL/GenBank/DDBJ whole genome shotgun (WGS) entry which is preliminary data.</text>
</comment>
<dbReference type="AlphaFoldDB" id="A0A2S8GQZ3"/>
<dbReference type="RefSeq" id="WP_105334644.1">
    <property type="nucleotide sequence ID" value="NZ_PUHZ01000007.1"/>
</dbReference>
<dbReference type="Proteomes" id="UP000237819">
    <property type="component" value="Unassembled WGS sequence"/>
</dbReference>
<protein>
    <submittedName>
        <fullName evidence="1">Uncharacterized protein</fullName>
    </submittedName>
</protein>
<reference evidence="1 2" key="1">
    <citation type="submission" date="2018-02" db="EMBL/GenBank/DDBJ databases">
        <title>Comparative genomes isolates from brazilian mangrove.</title>
        <authorList>
            <person name="Araujo J.E."/>
            <person name="Taketani R.G."/>
            <person name="Silva M.C.P."/>
            <person name="Loureco M.V."/>
            <person name="Andreote F.D."/>
        </authorList>
    </citation>
    <scope>NUCLEOTIDE SEQUENCE [LARGE SCALE GENOMIC DNA]</scope>
    <source>
        <strain evidence="1 2">Nap-Phe MGV</strain>
    </source>
</reference>
<organism evidence="1 2">
    <name type="scientific">Blastopirellula marina</name>
    <dbReference type="NCBI Taxonomy" id="124"/>
    <lineage>
        <taxon>Bacteria</taxon>
        <taxon>Pseudomonadati</taxon>
        <taxon>Planctomycetota</taxon>
        <taxon>Planctomycetia</taxon>
        <taxon>Pirellulales</taxon>
        <taxon>Pirellulaceae</taxon>
        <taxon>Blastopirellula</taxon>
    </lineage>
</organism>
<name>A0A2S8GQZ3_9BACT</name>
<gene>
    <name evidence="1" type="ORF">C5Y93_06760</name>
</gene>
<sequence length="164" mass="18093">MAAKAASLDGIDWNRIREASVEAAMEIEELGRLMETGTDSDIEFGRLCELLIKYGETDKATALLIANVDEGEDNFKRFQSMLAKPEAAYRAGVASFENQFSSKLKPVRKARFLSVVYQCDPPTRFGEEVQITYDADGQMLADAYDPSSSHAVSLRLSGGVWLEA</sequence>
<proteinExistence type="predicted"/>
<accession>A0A2S8GQZ3</accession>
<evidence type="ECO:0000313" key="1">
    <source>
        <dbReference type="EMBL" id="PQO46845.1"/>
    </source>
</evidence>